<dbReference type="PROSITE" id="PS50893">
    <property type="entry name" value="ABC_TRANSPORTER_2"/>
    <property type="match status" value="1"/>
</dbReference>
<keyword evidence="9 13" id="KW-0472">Membrane</keyword>
<dbReference type="Gene3D" id="3.40.50.300">
    <property type="entry name" value="P-loop containing nucleotide triphosphate hydrolases"/>
    <property type="match status" value="1"/>
</dbReference>
<dbReference type="InterPro" id="IPR027417">
    <property type="entry name" value="P-loop_NTPase"/>
</dbReference>
<organism evidence="16 17">
    <name type="scientific">Methyloversatilis universalis (strain ATCC BAA-1314 / DSM 25237 / JCM 13912 / CCUG 52030 / FAM5)</name>
    <dbReference type="NCBI Taxonomy" id="1000565"/>
    <lineage>
        <taxon>Bacteria</taxon>
        <taxon>Pseudomonadati</taxon>
        <taxon>Pseudomonadota</taxon>
        <taxon>Betaproteobacteria</taxon>
        <taxon>Nitrosomonadales</taxon>
        <taxon>Sterolibacteriaceae</taxon>
        <taxon>Methyloversatilis</taxon>
    </lineage>
</organism>
<dbReference type="GO" id="GO:0005524">
    <property type="term" value="F:ATP binding"/>
    <property type="evidence" value="ECO:0007669"/>
    <property type="project" value="UniProtKB-KW"/>
</dbReference>
<comment type="subcellular location">
    <subcellularLocation>
        <location evidence="1">Cell membrane</location>
        <topology evidence="1">Multi-pass membrane protein</topology>
    </subcellularLocation>
</comment>
<dbReference type="FunFam" id="3.40.50.300:FF:000299">
    <property type="entry name" value="ABC transporter ATP-binding protein/permease"/>
    <property type="match status" value="1"/>
</dbReference>
<comment type="function">
    <text evidence="10">Involved in the export of calmodulin-sensitive adenylate cyclase-hemolysin (cyclolysin).</text>
</comment>
<evidence type="ECO:0000256" key="13">
    <source>
        <dbReference type="SAM" id="Phobius"/>
    </source>
</evidence>
<feature type="domain" description="ABC transmembrane type-1" evidence="15">
    <location>
        <begin position="16"/>
        <end position="308"/>
    </location>
</feature>
<dbReference type="SMART" id="SM00382">
    <property type="entry name" value="AAA"/>
    <property type="match status" value="1"/>
</dbReference>
<evidence type="ECO:0000259" key="15">
    <source>
        <dbReference type="PROSITE" id="PS50929"/>
    </source>
</evidence>
<keyword evidence="17" id="KW-1185">Reference proteome</keyword>
<dbReference type="Gene3D" id="1.20.1560.10">
    <property type="entry name" value="ABC transporter type 1, transmembrane domain"/>
    <property type="match status" value="1"/>
</dbReference>
<comment type="similarity">
    <text evidence="11">Belongs to the ABC transporter superfamily. Cyclolysin exporter (TC 3.A.1.109.2) family.</text>
</comment>
<dbReference type="Pfam" id="PF00005">
    <property type="entry name" value="ABC_tran"/>
    <property type="match status" value="1"/>
</dbReference>
<keyword evidence="6" id="KW-0547">Nucleotide-binding</keyword>
<dbReference type="eggNOG" id="COG1132">
    <property type="taxonomic scope" value="Bacteria"/>
</dbReference>
<evidence type="ECO:0000256" key="4">
    <source>
        <dbReference type="ARBA" id="ARBA00022692"/>
    </source>
</evidence>
<evidence type="ECO:0000259" key="14">
    <source>
        <dbReference type="PROSITE" id="PS50893"/>
    </source>
</evidence>
<keyword evidence="2" id="KW-0813">Transport</keyword>
<dbReference type="GO" id="GO:0140359">
    <property type="term" value="F:ABC-type transporter activity"/>
    <property type="evidence" value="ECO:0007669"/>
    <property type="project" value="InterPro"/>
</dbReference>
<dbReference type="SUPFAM" id="SSF90123">
    <property type="entry name" value="ABC transporter transmembrane region"/>
    <property type="match status" value="1"/>
</dbReference>
<evidence type="ECO:0000256" key="1">
    <source>
        <dbReference type="ARBA" id="ARBA00004651"/>
    </source>
</evidence>
<dbReference type="GO" id="GO:0031640">
    <property type="term" value="P:killing of cells of another organism"/>
    <property type="evidence" value="ECO:0007669"/>
    <property type="project" value="UniProtKB-KW"/>
</dbReference>
<dbReference type="AlphaFoldDB" id="F5R9M9"/>
<proteinExistence type="inferred from homology"/>
<name>F5R9M9_METUF</name>
<keyword evidence="5" id="KW-0354">Hemolysis</keyword>
<dbReference type="InterPro" id="IPR039421">
    <property type="entry name" value="Type_1_exporter"/>
</dbReference>
<dbReference type="GO" id="GO:0016887">
    <property type="term" value="F:ATP hydrolysis activity"/>
    <property type="evidence" value="ECO:0007669"/>
    <property type="project" value="InterPro"/>
</dbReference>
<feature type="transmembrane region" description="Helical" evidence="13">
    <location>
        <begin position="65"/>
        <end position="91"/>
    </location>
</feature>
<dbReference type="PROSITE" id="PS00211">
    <property type="entry name" value="ABC_TRANSPORTER_1"/>
    <property type="match status" value="1"/>
</dbReference>
<evidence type="ECO:0000256" key="11">
    <source>
        <dbReference type="ARBA" id="ARBA00061173"/>
    </source>
</evidence>
<dbReference type="SUPFAM" id="SSF52540">
    <property type="entry name" value="P-loop containing nucleoside triphosphate hydrolases"/>
    <property type="match status" value="1"/>
</dbReference>
<accession>F5R9M9</accession>
<dbReference type="InterPro" id="IPR036640">
    <property type="entry name" value="ABC1_TM_sf"/>
</dbReference>
<evidence type="ECO:0000256" key="12">
    <source>
        <dbReference type="ARBA" id="ARBA00072252"/>
    </source>
</evidence>
<sequence>MLRCLALYRLMPGRFALTAGLFVLVNIGVAFQQWMVGRAVNDVEAGRAVSRAADGSLDWTVALHWLLAIAGIAALRSVLQYFGGIMSLVIGQDLLTVLRERILAQVQRLDLAYHWQHGVGELVTRTTRDADKVRDALINFWRQVFETSLVLIATVGLLSWYHPWLGVVPLAMTLAGLALFVAQTDRLVWLDRAVGEAYDQVNQELSEGVNGVRVIKSFGLEAQRIDIFAGHVGLFMTQARAALAYAASRIPLPQTVVALSHVWILAFGAHLVQQGRIGIGELVASLLVANMLVFRIEGIGRVMQVFADARSSAARIWELLDAEPGITGGPAPLPAGPLGLRLQQVGVRAPGGSTHILDDCSFDIAPGEIVAVVGSTGAGKSTLASLLPRLLDAEEGRVLVGSPEAGWQDVRTLRLDELRHRVHVVPQESFLFSDTLEANLQVSRPQASHVELLDALEQAGAGEVLERLEHGLQTRLGDRGVTLSGGQRQRISLARALVAQPDILVLDDATSALDALTERRVLDNIRRLGHSGNGRHGRPITVLLIASKLSTLLLADRVALLARGRIVAEGTHRALTETSAEYRDLLGLNPN</sequence>
<evidence type="ECO:0000256" key="7">
    <source>
        <dbReference type="ARBA" id="ARBA00022840"/>
    </source>
</evidence>
<protein>
    <recommendedName>
        <fullName evidence="12">Cyclolysin secretion/processing ATP-binding protein CyaB</fullName>
    </recommendedName>
</protein>
<reference evidence="16 17" key="1">
    <citation type="journal article" date="2011" name="J. Bacteriol.">
        <title>Genome sequence of Methyloversatilis universalis FAM5T, a methylotrophic representative of the order Rhodocyclales.</title>
        <authorList>
            <person name="Kittichotirat W."/>
            <person name="Good N.M."/>
            <person name="Hall R."/>
            <person name="Bringel F."/>
            <person name="Lajus A."/>
            <person name="Medigue C."/>
            <person name="Smalley N.E."/>
            <person name="Beck D."/>
            <person name="Bumgarner R."/>
            <person name="Vuilleumier S."/>
            <person name="Kalyuzhnaya M.G."/>
        </authorList>
    </citation>
    <scope>NUCLEOTIDE SEQUENCE [LARGE SCALE GENOMIC DNA]</scope>
    <source>
        <strain evidence="17">ATCC BAA-1314 / JCM 13912 / FAM5</strain>
    </source>
</reference>
<evidence type="ECO:0000313" key="17">
    <source>
        <dbReference type="Proteomes" id="UP000005019"/>
    </source>
</evidence>
<dbReference type="InterPro" id="IPR003439">
    <property type="entry name" value="ABC_transporter-like_ATP-bd"/>
</dbReference>
<dbReference type="CDD" id="cd07346">
    <property type="entry name" value="ABC_6TM_exporters"/>
    <property type="match status" value="1"/>
</dbReference>
<comment type="caution">
    <text evidence="16">The sequence shown here is derived from an EMBL/GenBank/DDBJ whole genome shotgun (WGS) entry which is preliminary data.</text>
</comment>
<gene>
    <name evidence="16" type="ORF">METUNv1_00950</name>
</gene>
<dbReference type="PANTHER" id="PTHR24221">
    <property type="entry name" value="ATP-BINDING CASSETTE SUB-FAMILY B"/>
    <property type="match status" value="1"/>
</dbReference>
<evidence type="ECO:0000256" key="2">
    <source>
        <dbReference type="ARBA" id="ARBA00022448"/>
    </source>
</evidence>
<dbReference type="PROSITE" id="PS50929">
    <property type="entry name" value="ABC_TM1F"/>
    <property type="match status" value="1"/>
</dbReference>
<keyword evidence="4 13" id="KW-0812">Transmembrane</keyword>
<dbReference type="InterPro" id="IPR017871">
    <property type="entry name" value="ABC_transporter-like_CS"/>
</dbReference>
<dbReference type="RefSeq" id="WP_008059340.1">
    <property type="nucleotide sequence ID" value="NZ_AFHG01000031.1"/>
</dbReference>
<evidence type="ECO:0000313" key="16">
    <source>
        <dbReference type="EMBL" id="EGK72711.1"/>
    </source>
</evidence>
<evidence type="ECO:0000256" key="6">
    <source>
        <dbReference type="ARBA" id="ARBA00022741"/>
    </source>
</evidence>
<evidence type="ECO:0000256" key="9">
    <source>
        <dbReference type="ARBA" id="ARBA00023136"/>
    </source>
</evidence>
<dbReference type="InterPro" id="IPR003593">
    <property type="entry name" value="AAA+_ATPase"/>
</dbReference>
<keyword evidence="8 13" id="KW-1133">Transmembrane helix</keyword>
<evidence type="ECO:0000256" key="8">
    <source>
        <dbReference type="ARBA" id="ARBA00022989"/>
    </source>
</evidence>
<dbReference type="EMBL" id="AFHG01000031">
    <property type="protein sequence ID" value="EGK72711.1"/>
    <property type="molecule type" value="Genomic_DNA"/>
</dbReference>
<evidence type="ECO:0000256" key="5">
    <source>
        <dbReference type="ARBA" id="ARBA00022735"/>
    </source>
</evidence>
<keyword evidence="7" id="KW-0067">ATP-binding</keyword>
<dbReference type="OrthoDB" id="8554730at2"/>
<dbReference type="Pfam" id="PF00664">
    <property type="entry name" value="ABC_membrane"/>
    <property type="match status" value="1"/>
</dbReference>
<dbReference type="STRING" id="1000565.METUNv1_00950"/>
<dbReference type="InterPro" id="IPR011527">
    <property type="entry name" value="ABC1_TM_dom"/>
</dbReference>
<dbReference type="PANTHER" id="PTHR24221:SF654">
    <property type="entry name" value="ATP-BINDING CASSETTE SUB-FAMILY B MEMBER 6"/>
    <property type="match status" value="1"/>
</dbReference>
<keyword evidence="3" id="KW-1003">Cell membrane</keyword>
<keyword evidence="5" id="KW-0204">Cytolysis</keyword>
<evidence type="ECO:0000256" key="10">
    <source>
        <dbReference type="ARBA" id="ARBA00055355"/>
    </source>
</evidence>
<evidence type="ECO:0000256" key="3">
    <source>
        <dbReference type="ARBA" id="ARBA00022475"/>
    </source>
</evidence>
<feature type="domain" description="ABC transporter" evidence="14">
    <location>
        <begin position="340"/>
        <end position="588"/>
    </location>
</feature>
<dbReference type="GO" id="GO:0034040">
    <property type="term" value="F:ATPase-coupled lipid transmembrane transporter activity"/>
    <property type="evidence" value="ECO:0007669"/>
    <property type="project" value="TreeGrafter"/>
</dbReference>
<dbReference type="GO" id="GO:0005886">
    <property type="term" value="C:plasma membrane"/>
    <property type="evidence" value="ECO:0007669"/>
    <property type="project" value="UniProtKB-SubCell"/>
</dbReference>
<dbReference type="Proteomes" id="UP000005019">
    <property type="component" value="Unassembled WGS sequence"/>
</dbReference>